<keyword evidence="3" id="KW-1185">Reference proteome</keyword>
<protein>
    <submittedName>
        <fullName evidence="2">Uncharacterized protein</fullName>
    </submittedName>
</protein>
<comment type="caution">
    <text evidence="2">The sequence shown here is derived from an EMBL/GenBank/DDBJ whole genome shotgun (WGS) entry which is preliminary data.</text>
</comment>
<evidence type="ECO:0000256" key="1">
    <source>
        <dbReference type="SAM" id="MobiDB-lite"/>
    </source>
</evidence>
<gene>
    <name evidence="2" type="ORF">GDO81_006072</name>
</gene>
<reference evidence="2" key="1">
    <citation type="thesis" date="2020" institute="ProQuest LLC" country="789 East Eisenhower Parkway, Ann Arbor, MI, USA">
        <title>Comparative Genomics and Chromosome Evolution.</title>
        <authorList>
            <person name="Mudd A.B."/>
        </authorList>
    </citation>
    <scope>NUCLEOTIDE SEQUENCE</scope>
    <source>
        <strain evidence="2">237g6f4</strain>
        <tissue evidence="2">Blood</tissue>
    </source>
</reference>
<organism evidence="2 3">
    <name type="scientific">Engystomops pustulosus</name>
    <name type="common">Tungara frog</name>
    <name type="synonym">Physalaemus pustulosus</name>
    <dbReference type="NCBI Taxonomy" id="76066"/>
    <lineage>
        <taxon>Eukaryota</taxon>
        <taxon>Metazoa</taxon>
        <taxon>Chordata</taxon>
        <taxon>Craniata</taxon>
        <taxon>Vertebrata</taxon>
        <taxon>Euteleostomi</taxon>
        <taxon>Amphibia</taxon>
        <taxon>Batrachia</taxon>
        <taxon>Anura</taxon>
        <taxon>Neobatrachia</taxon>
        <taxon>Hyloidea</taxon>
        <taxon>Leptodactylidae</taxon>
        <taxon>Leiuperinae</taxon>
        <taxon>Engystomops</taxon>
    </lineage>
</organism>
<feature type="region of interest" description="Disordered" evidence="1">
    <location>
        <begin position="1"/>
        <end position="25"/>
    </location>
</feature>
<evidence type="ECO:0000313" key="3">
    <source>
        <dbReference type="Proteomes" id="UP000824782"/>
    </source>
</evidence>
<dbReference type="EMBL" id="WNYA01000002">
    <property type="protein sequence ID" value="KAG8588720.1"/>
    <property type="molecule type" value="Genomic_DNA"/>
</dbReference>
<dbReference type="Proteomes" id="UP000824782">
    <property type="component" value="Unassembled WGS sequence"/>
</dbReference>
<evidence type="ECO:0000313" key="2">
    <source>
        <dbReference type="EMBL" id="KAG8588720.1"/>
    </source>
</evidence>
<proteinExistence type="predicted"/>
<accession>A0AAV7CVL7</accession>
<sequence>MNQNLSTLENHLLKMPDPGQQHKTSASMGNLLLPTTFSIHLRGLRKSHDLGHHDIFRTSTLLQCYIVKWKGPYPYIYIDCFEKQKK</sequence>
<dbReference type="AlphaFoldDB" id="A0AAV7CVL7"/>
<name>A0AAV7CVL7_ENGPU</name>